<evidence type="ECO:0000256" key="1">
    <source>
        <dbReference type="SAM" id="Coils"/>
    </source>
</evidence>
<evidence type="ECO:0000313" key="3">
    <source>
        <dbReference type="Proteomes" id="UP001378960"/>
    </source>
</evidence>
<accession>A0AAV5R997</accession>
<name>A0AAV5R997_PICKL</name>
<reference evidence="2 3" key="1">
    <citation type="journal article" date="2023" name="Elife">
        <title>Identification of key yeast species and microbe-microbe interactions impacting larval growth of Drosophila in the wild.</title>
        <authorList>
            <person name="Mure A."/>
            <person name="Sugiura Y."/>
            <person name="Maeda R."/>
            <person name="Honda K."/>
            <person name="Sakurai N."/>
            <person name="Takahashi Y."/>
            <person name="Watada M."/>
            <person name="Katoh T."/>
            <person name="Gotoh A."/>
            <person name="Gotoh Y."/>
            <person name="Taniguchi I."/>
            <person name="Nakamura K."/>
            <person name="Hayashi T."/>
            <person name="Katayama T."/>
            <person name="Uemura T."/>
            <person name="Hattori Y."/>
        </authorList>
    </citation>
    <scope>NUCLEOTIDE SEQUENCE [LARGE SCALE GENOMIC DNA]</scope>
    <source>
        <strain evidence="2 3">PK-24</strain>
    </source>
</reference>
<evidence type="ECO:0000313" key="2">
    <source>
        <dbReference type="EMBL" id="GMM47368.1"/>
    </source>
</evidence>
<dbReference type="Gene3D" id="6.10.250.2610">
    <property type="match status" value="1"/>
</dbReference>
<sequence length="203" mass="22934">MNIPIDLLEQLRPRLANLNNTLKKLEISIINLNHSNTKDLISIQNQFNIALHQLSIISNFINESNSSILSITNVFPNNQFNPNSLPYLLNLLRKKLTPEVEDWISIENDSSPPITSNTNDATTNSISLENDQFLSKLESLNDLIINHATDSLDNYIFNGYLTIDEINNKTPINEVLNIKQSDLDSTPIPSNESSLLKFIYQGL</sequence>
<dbReference type="AlphaFoldDB" id="A0AAV5R997"/>
<dbReference type="Proteomes" id="UP001378960">
    <property type="component" value="Unassembled WGS sequence"/>
</dbReference>
<evidence type="ECO:0008006" key="4">
    <source>
        <dbReference type="Google" id="ProtNLM"/>
    </source>
</evidence>
<comment type="caution">
    <text evidence="2">The sequence shown here is derived from an EMBL/GenBank/DDBJ whole genome shotgun (WGS) entry which is preliminary data.</text>
</comment>
<organism evidence="2 3">
    <name type="scientific">Pichia kluyveri</name>
    <name type="common">Yeast</name>
    <dbReference type="NCBI Taxonomy" id="36015"/>
    <lineage>
        <taxon>Eukaryota</taxon>
        <taxon>Fungi</taxon>
        <taxon>Dikarya</taxon>
        <taxon>Ascomycota</taxon>
        <taxon>Saccharomycotina</taxon>
        <taxon>Pichiomycetes</taxon>
        <taxon>Pichiales</taxon>
        <taxon>Pichiaceae</taxon>
        <taxon>Pichia</taxon>
    </lineage>
</organism>
<dbReference type="EMBL" id="BTGB01000005">
    <property type="protein sequence ID" value="GMM47368.1"/>
    <property type="molecule type" value="Genomic_DNA"/>
</dbReference>
<keyword evidence="1" id="KW-0175">Coiled coil</keyword>
<keyword evidence="3" id="KW-1185">Reference proteome</keyword>
<gene>
    <name evidence="2" type="ORF">DAPK24_039430</name>
</gene>
<proteinExistence type="predicted"/>
<dbReference type="Gene3D" id="1.20.58.1710">
    <property type="match status" value="1"/>
</dbReference>
<protein>
    <recommendedName>
        <fullName evidence="4">Mediator complex subunit 8</fullName>
    </recommendedName>
</protein>
<feature type="coiled-coil region" evidence="1">
    <location>
        <begin position="8"/>
        <end position="35"/>
    </location>
</feature>